<protein>
    <recommendedName>
        <fullName evidence="1">SUI1 domain-containing protein</fullName>
    </recommendedName>
</protein>
<dbReference type="OrthoDB" id="199771at2759"/>
<name>A0A834IKB3_RHYFE</name>
<keyword evidence="3" id="KW-1185">Reference proteome</keyword>
<evidence type="ECO:0000313" key="2">
    <source>
        <dbReference type="EMBL" id="KAF7281374.1"/>
    </source>
</evidence>
<dbReference type="Pfam" id="PF01253">
    <property type="entry name" value="SUI1"/>
    <property type="match status" value="1"/>
</dbReference>
<dbReference type="InterPro" id="IPR039759">
    <property type="entry name" value="eIF2D_SUI1"/>
</dbReference>
<dbReference type="InterPro" id="IPR036885">
    <property type="entry name" value="SWIB_MDM2_dom_sf"/>
</dbReference>
<dbReference type="GO" id="GO:0001731">
    <property type="term" value="P:formation of translation preinitiation complex"/>
    <property type="evidence" value="ECO:0007669"/>
    <property type="project" value="InterPro"/>
</dbReference>
<dbReference type="InterPro" id="IPR057429">
    <property type="entry name" value="WH_eIF2D"/>
</dbReference>
<accession>A0A834IKB3</accession>
<dbReference type="Gene3D" id="3.30.780.10">
    <property type="entry name" value="SUI1-like domain"/>
    <property type="match status" value="1"/>
</dbReference>
<proteinExistence type="predicted"/>
<dbReference type="PROSITE" id="PS50296">
    <property type="entry name" value="SUI1"/>
    <property type="match status" value="1"/>
</dbReference>
<dbReference type="Pfam" id="PF26292">
    <property type="entry name" value="PUA_elF2D"/>
    <property type="match status" value="1"/>
</dbReference>
<organism evidence="2 3">
    <name type="scientific">Rhynchophorus ferrugineus</name>
    <name type="common">Red palm weevil</name>
    <name type="synonym">Curculio ferrugineus</name>
    <dbReference type="NCBI Taxonomy" id="354439"/>
    <lineage>
        <taxon>Eukaryota</taxon>
        <taxon>Metazoa</taxon>
        <taxon>Ecdysozoa</taxon>
        <taxon>Arthropoda</taxon>
        <taxon>Hexapoda</taxon>
        <taxon>Insecta</taxon>
        <taxon>Pterygota</taxon>
        <taxon>Neoptera</taxon>
        <taxon>Endopterygota</taxon>
        <taxon>Coleoptera</taxon>
        <taxon>Polyphaga</taxon>
        <taxon>Cucujiformia</taxon>
        <taxon>Curculionidae</taxon>
        <taxon>Dryophthorinae</taxon>
        <taxon>Rhynchophorus</taxon>
    </lineage>
</organism>
<dbReference type="GO" id="GO:0003723">
    <property type="term" value="F:RNA binding"/>
    <property type="evidence" value="ECO:0007669"/>
    <property type="project" value="InterPro"/>
</dbReference>
<dbReference type="AlphaFoldDB" id="A0A834IKB3"/>
<dbReference type="GO" id="GO:0003743">
    <property type="term" value="F:translation initiation factor activity"/>
    <property type="evidence" value="ECO:0007669"/>
    <property type="project" value="InterPro"/>
</dbReference>
<dbReference type="PANTHER" id="PTHR12217">
    <property type="entry name" value="EUKARYOTIC TRANSLATION INITIATION FACTOR 2D"/>
    <property type="match status" value="1"/>
</dbReference>
<dbReference type="SUPFAM" id="SSF47592">
    <property type="entry name" value="SWIB/MDM2 domain"/>
    <property type="match status" value="1"/>
</dbReference>
<evidence type="ECO:0000259" key="1">
    <source>
        <dbReference type="PROSITE" id="PS50296"/>
    </source>
</evidence>
<dbReference type="Proteomes" id="UP000625711">
    <property type="component" value="Unassembled WGS sequence"/>
</dbReference>
<dbReference type="InterPro" id="IPR039757">
    <property type="entry name" value="EIF2D"/>
</dbReference>
<dbReference type="SUPFAM" id="SSF55159">
    <property type="entry name" value="eIF1-like"/>
    <property type="match status" value="1"/>
</dbReference>
<sequence length="468" mass="52062">MTYIKSGADLMIPGLVTPPAQSGLPKYGNISRDSLVYINLTTNKAAVAVGSACLSSFDMERAGGKGKCVTVHHFYGDSLCGVDGYSVTSIPSLGPPEWLVLKNYDSDFPALGGSQSMKMNQAEDLSNKEVSVASTNDVCLTVEQQETDDVSCMEKSDINMDELLYRCFLSSIKYSKTITLPILTSNFYKLQMLPSCPPGVMLDIKKTSYKKLKTFLDEMCKEGLITIKEIKKGVEAITNINKEHPKFNEFYLEPNLRPRSNSTEETNKNKTTVTESYLITENVLPLFQPDGYRKGDLVEGSNIRKIITSYIKNNNCQVADNGRLVRPNTEALRKICKTENSVTWEEMFEKVCDSMKNCFKVNVGNDEVINKGKVSPIVMNVSMRSGNKKVTIIDNLEAFGINIGDFAKECQHGVAASTSITPKPPGKKYDQLLVQGNQVIFVYNLLTEKYKIPKKYIQGLEKAPKKKK</sequence>
<dbReference type="PROSITE" id="PS50890">
    <property type="entry name" value="PUA"/>
    <property type="match status" value="1"/>
</dbReference>
<feature type="domain" description="SUI1" evidence="1">
    <location>
        <begin position="377"/>
        <end position="450"/>
    </location>
</feature>
<reference evidence="2" key="1">
    <citation type="submission" date="2020-08" db="EMBL/GenBank/DDBJ databases">
        <title>Genome sequencing and assembly of the red palm weevil Rhynchophorus ferrugineus.</title>
        <authorList>
            <person name="Dias G.B."/>
            <person name="Bergman C.M."/>
            <person name="Manee M."/>
        </authorList>
    </citation>
    <scope>NUCLEOTIDE SEQUENCE</scope>
    <source>
        <strain evidence="2">AA-2017</strain>
        <tissue evidence="2">Whole larva</tissue>
    </source>
</reference>
<dbReference type="InterPro" id="IPR004521">
    <property type="entry name" value="Uncharacterised_CHP00451"/>
</dbReference>
<dbReference type="Gene3D" id="3.10.400.20">
    <property type="match status" value="1"/>
</dbReference>
<gene>
    <name evidence="2" type="ORF">GWI33_004856</name>
</gene>
<dbReference type="InterPro" id="IPR058886">
    <property type="entry name" value="SWIB_eIF2D"/>
</dbReference>
<dbReference type="NCBIfam" id="TIGR00451">
    <property type="entry name" value="unchar_dom_2"/>
    <property type="match status" value="1"/>
</dbReference>
<dbReference type="CDD" id="cd11608">
    <property type="entry name" value="eIF2D_C"/>
    <property type="match status" value="1"/>
</dbReference>
<dbReference type="InterPro" id="IPR048248">
    <property type="entry name" value="PUA_eIF2d-like"/>
</dbReference>
<dbReference type="PANTHER" id="PTHR12217:SF4">
    <property type="entry name" value="EUKARYOTIC TRANSLATION INITIATION FACTOR 2D"/>
    <property type="match status" value="1"/>
</dbReference>
<dbReference type="Pfam" id="PF26291">
    <property type="entry name" value="SWIB_eIF2D"/>
    <property type="match status" value="1"/>
</dbReference>
<evidence type="ECO:0000313" key="3">
    <source>
        <dbReference type="Proteomes" id="UP000625711"/>
    </source>
</evidence>
<dbReference type="EMBL" id="JAACXV010000244">
    <property type="protein sequence ID" value="KAF7281374.1"/>
    <property type="molecule type" value="Genomic_DNA"/>
</dbReference>
<dbReference type="CDD" id="cd21156">
    <property type="entry name" value="PUA_eIF2d-like"/>
    <property type="match status" value="1"/>
</dbReference>
<dbReference type="InterPro" id="IPR001950">
    <property type="entry name" value="SUI1"/>
</dbReference>
<dbReference type="Pfam" id="PF25304">
    <property type="entry name" value="WHD_eIF2D"/>
    <property type="match status" value="1"/>
</dbReference>
<dbReference type="InterPro" id="IPR036877">
    <property type="entry name" value="SUI1_dom_sf"/>
</dbReference>
<dbReference type="InterPro" id="IPR015947">
    <property type="entry name" value="PUA-like_sf"/>
</dbReference>
<dbReference type="SUPFAM" id="SSF88697">
    <property type="entry name" value="PUA domain-like"/>
    <property type="match status" value="1"/>
</dbReference>
<comment type="caution">
    <text evidence="2">The sequence shown here is derived from an EMBL/GenBank/DDBJ whole genome shotgun (WGS) entry which is preliminary data.</text>
</comment>